<dbReference type="AlphaFoldDB" id="A0A7U6GI13"/>
<dbReference type="RefSeq" id="WP_041066386.1">
    <property type="nucleotide sequence ID" value="NZ_AP012273.1"/>
</dbReference>
<dbReference type="PANTHER" id="PTHR37691:SF1">
    <property type="entry name" value="BLR3518 PROTEIN"/>
    <property type="match status" value="1"/>
</dbReference>
<dbReference type="PANTHER" id="PTHR37691">
    <property type="entry name" value="BLR3518 PROTEIN"/>
    <property type="match status" value="1"/>
</dbReference>
<dbReference type="SUPFAM" id="SSF75169">
    <property type="entry name" value="DsrEFH-like"/>
    <property type="match status" value="1"/>
</dbReference>
<proteinExistence type="predicted"/>
<protein>
    <recommendedName>
        <fullName evidence="4">DsrE family protein</fullName>
    </recommendedName>
</protein>
<dbReference type="EMBL" id="AP012273">
    <property type="protein sequence ID" value="BAO44021.1"/>
    <property type="molecule type" value="Genomic_DNA"/>
</dbReference>
<dbReference type="Gene3D" id="3.40.1260.10">
    <property type="entry name" value="DsrEFH-like"/>
    <property type="match status" value="1"/>
</dbReference>
<dbReference type="InterPro" id="IPR003787">
    <property type="entry name" value="Sulphur_relay_DsrE/F-like"/>
</dbReference>
<name>A0A7U6GI13_9GAMM</name>
<evidence type="ECO:0000313" key="3">
    <source>
        <dbReference type="Proteomes" id="UP000031631"/>
    </source>
</evidence>
<sequence length="171" mass="19525">MRAYLQVRVLLLFMVLLAAGGSGAGGRVYTPYQDPKVVFDFYFDDPRHIGSALYWLRSYMNPLMESPYNLAPEFMDIVVVMHGTEIVTVAKANQKKYPEAVGRMQYYASLGVKFRVCGLAASDYGYRDKDFQDFVEVVPSAITELAHWQQKGYGLITPRILDKKYSIEEIR</sequence>
<evidence type="ECO:0008006" key="4">
    <source>
        <dbReference type="Google" id="ProtNLM"/>
    </source>
</evidence>
<accession>A0A7U6GI13</accession>
<organism evidence="2 3">
    <name type="scientific">Thiolapillus brandeum</name>
    <dbReference type="NCBI Taxonomy" id="1076588"/>
    <lineage>
        <taxon>Bacteria</taxon>
        <taxon>Pseudomonadati</taxon>
        <taxon>Pseudomonadota</taxon>
        <taxon>Gammaproteobacteria</taxon>
        <taxon>Chromatiales</taxon>
        <taxon>Sedimenticolaceae</taxon>
        <taxon>Thiolapillus</taxon>
    </lineage>
</organism>
<dbReference type="KEGG" id="tbn:TBH_C1092"/>
<keyword evidence="3" id="KW-1185">Reference proteome</keyword>
<evidence type="ECO:0000256" key="1">
    <source>
        <dbReference type="SAM" id="SignalP"/>
    </source>
</evidence>
<keyword evidence="1" id="KW-0732">Signal</keyword>
<feature type="chain" id="PRO_5031505577" description="DsrE family protein" evidence="1">
    <location>
        <begin position="25"/>
        <end position="171"/>
    </location>
</feature>
<dbReference type="InterPro" id="IPR027396">
    <property type="entry name" value="DsrEFH-like"/>
</dbReference>
<gene>
    <name evidence="2" type="ORF">TBH_C1092</name>
</gene>
<dbReference type="Proteomes" id="UP000031631">
    <property type="component" value="Chromosome"/>
</dbReference>
<dbReference type="Pfam" id="PF02635">
    <property type="entry name" value="DsrE"/>
    <property type="match status" value="1"/>
</dbReference>
<evidence type="ECO:0000313" key="2">
    <source>
        <dbReference type="EMBL" id="BAO44021.1"/>
    </source>
</evidence>
<reference evidence="2 3" key="1">
    <citation type="journal article" date="2014" name="PLoS ONE">
        <title>Physiological and genomic features of a novel sulfur-oxidizing gammaproteobacterium belonging to a previously uncultivated symbiotic lineage isolated from a hydrothermal vent.</title>
        <authorList>
            <person name="Nunoura T."/>
            <person name="Takaki Y."/>
            <person name="Kazama H."/>
            <person name="Kakuta J."/>
            <person name="Shimamura S."/>
            <person name="Makita H."/>
            <person name="Hirai M."/>
            <person name="Miyazaki M."/>
            <person name="Takai K."/>
        </authorList>
    </citation>
    <scope>NUCLEOTIDE SEQUENCE [LARGE SCALE GENOMIC DNA]</scope>
    <source>
        <strain evidence="2 3">Hiromi1</strain>
    </source>
</reference>
<feature type="signal peptide" evidence="1">
    <location>
        <begin position="1"/>
        <end position="24"/>
    </location>
</feature>
<dbReference type="OrthoDB" id="14053at2"/>